<accession>A0A6L5GTS0</accession>
<name>A0A6L5GTS0_9FIRM</name>
<reference evidence="8" key="1">
    <citation type="journal article" date="2020" name="Appl. Environ. Microbiol.">
        <title>Medium-Chain Fatty Acid Synthesis by 'Candidatus Weimeria bifida' gen. nov., sp. nov., and 'Candidatus Pseudoramibacter fermentans' sp. nov.</title>
        <authorList>
            <person name="Scarborough M.J."/>
            <person name="Myers K.S."/>
            <person name="Donohue T.J."/>
            <person name="Noguera D.R."/>
        </authorList>
    </citation>
    <scope>NUCLEOTIDE SEQUENCE</scope>
    <source>
        <strain evidence="8">EUB1.1</strain>
    </source>
</reference>
<comment type="pathway">
    <text evidence="7">Cell wall biogenesis; peptidoglycan biosynthesis.</text>
</comment>
<dbReference type="EMBL" id="VOGB01000005">
    <property type="protein sequence ID" value="MQM73644.1"/>
    <property type="molecule type" value="Genomic_DNA"/>
</dbReference>
<dbReference type="NCBIfam" id="TIGR00067">
    <property type="entry name" value="glut_race"/>
    <property type="match status" value="1"/>
</dbReference>
<dbReference type="GO" id="GO:0008881">
    <property type="term" value="F:glutamate racemase activity"/>
    <property type="evidence" value="ECO:0007669"/>
    <property type="project" value="UniProtKB-UniRule"/>
</dbReference>
<feature type="binding site" evidence="7">
    <location>
        <begin position="77"/>
        <end position="78"/>
    </location>
    <ligand>
        <name>substrate</name>
    </ligand>
</feature>
<feature type="binding site" evidence="7">
    <location>
        <begin position="186"/>
        <end position="187"/>
    </location>
    <ligand>
        <name>substrate</name>
    </ligand>
</feature>
<feature type="binding site" evidence="7">
    <location>
        <begin position="45"/>
        <end position="46"/>
    </location>
    <ligand>
        <name>substrate</name>
    </ligand>
</feature>
<dbReference type="GO" id="GO:0009252">
    <property type="term" value="P:peptidoglycan biosynthetic process"/>
    <property type="evidence" value="ECO:0007669"/>
    <property type="project" value="UniProtKB-UniRule"/>
</dbReference>
<keyword evidence="9" id="KW-1185">Reference proteome</keyword>
<dbReference type="SUPFAM" id="SSF53681">
    <property type="entry name" value="Aspartate/glutamate racemase"/>
    <property type="match status" value="2"/>
</dbReference>
<evidence type="ECO:0000256" key="3">
    <source>
        <dbReference type="ARBA" id="ARBA00022960"/>
    </source>
</evidence>
<keyword evidence="3 7" id="KW-0133">Cell shape</keyword>
<evidence type="ECO:0000256" key="4">
    <source>
        <dbReference type="ARBA" id="ARBA00022984"/>
    </source>
</evidence>
<dbReference type="InterPro" id="IPR018187">
    <property type="entry name" value="Asp/Glu_racemase_AS_1"/>
</dbReference>
<gene>
    <name evidence="7 8" type="primary">murI</name>
    <name evidence="8" type="ORF">FRC53_09585</name>
</gene>
<dbReference type="InterPro" id="IPR033134">
    <property type="entry name" value="Asp/Glu_racemase_AS_2"/>
</dbReference>
<proteinExistence type="inferred from homology"/>
<dbReference type="PROSITE" id="PS00924">
    <property type="entry name" value="ASP_GLU_RACEMASE_2"/>
    <property type="match status" value="1"/>
</dbReference>
<comment type="similarity">
    <text evidence="7">Belongs to the aspartate/glutamate racemases family.</text>
</comment>
<dbReference type="UniPathway" id="UPA00219"/>
<dbReference type="InterPro" id="IPR015942">
    <property type="entry name" value="Asp/Glu/hydantoin_racemase"/>
</dbReference>
<dbReference type="GO" id="GO:0071555">
    <property type="term" value="P:cell wall organization"/>
    <property type="evidence" value="ECO:0007669"/>
    <property type="project" value="UniProtKB-KW"/>
</dbReference>
<dbReference type="GO" id="GO:0008360">
    <property type="term" value="P:regulation of cell shape"/>
    <property type="evidence" value="ECO:0007669"/>
    <property type="project" value="UniProtKB-KW"/>
</dbReference>
<feature type="binding site" evidence="7">
    <location>
        <begin position="13"/>
        <end position="14"/>
    </location>
    <ligand>
        <name>substrate</name>
    </ligand>
</feature>
<dbReference type="Pfam" id="PF01177">
    <property type="entry name" value="Asp_Glu_race"/>
    <property type="match status" value="1"/>
</dbReference>
<organism evidence="8 9">
    <name type="scientific">Candidatus Pseudoramibacter fermentans</name>
    <dbReference type="NCBI Taxonomy" id="2594427"/>
    <lineage>
        <taxon>Bacteria</taxon>
        <taxon>Bacillati</taxon>
        <taxon>Bacillota</taxon>
        <taxon>Clostridia</taxon>
        <taxon>Eubacteriales</taxon>
        <taxon>Eubacteriaceae</taxon>
        <taxon>Pseudoramibacter</taxon>
    </lineage>
</organism>
<dbReference type="Gene3D" id="3.40.50.1860">
    <property type="match status" value="2"/>
</dbReference>
<dbReference type="EC" id="5.1.1.3" evidence="2 7"/>
<evidence type="ECO:0000256" key="6">
    <source>
        <dbReference type="ARBA" id="ARBA00023316"/>
    </source>
</evidence>
<comment type="catalytic activity">
    <reaction evidence="1 7">
        <text>L-glutamate = D-glutamate</text>
        <dbReference type="Rhea" id="RHEA:12813"/>
        <dbReference type="ChEBI" id="CHEBI:29985"/>
        <dbReference type="ChEBI" id="CHEBI:29986"/>
        <dbReference type="EC" id="5.1.1.3"/>
    </reaction>
</comment>
<keyword evidence="5 7" id="KW-0413">Isomerase</keyword>
<evidence type="ECO:0000256" key="5">
    <source>
        <dbReference type="ARBA" id="ARBA00023235"/>
    </source>
</evidence>
<dbReference type="PROSITE" id="PS00923">
    <property type="entry name" value="ASP_GLU_RACEMASE_1"/>
    <property type="match status" value="1"/>
</dbReference>
<protein>
    <recommendedName>
        <fullName evidence="2 7">Glutamate racemase</fullName>
        <ecNumber evidence="2 7">5.1.1.3</ecNumber>
    </recommendedName>
</protein>
<evidence type="ECO:0000256" key="7">
    <source>
        <dbReference type="HAMAP-Rule" id="MF_00258"/>
    </source>
</evidence>
<evidence type="ECO:0000313" key="9">
    <source>
        <dbReference type="Proteomes" id="UP000473648"/>
    </source>
</evidence>
<comment type="caution">
    <text evidence="8">The sequence shown here is derived from an EMBL/GenBank/DDBJ whole genome shotgun (WGS) entry which is preliminary data.</text>
</comment>
<evidence type="ECO:0000256" key="2">
    <source>
        <dbReference type="ARBA" id="ARBA00013090"/>
    </source>
</evidence>
<sequence length="260" mass="28666">MRPAFHNYVGVIDSGLGGISVLQEMTRELPDERFLFFGDSANAPYGEKSVERVQQMTMAIAQRMVDDGVKAIVIACNTATSAAADLLRTTFTIPIVGIEPALKPAATAESSHRVLVMATPVTLSLKKYHDLWERYAGYADCASQSCPGLAKRIEAGHLDAPDLAAMLERFLGPYRGKVDSLVLGCTHYPFVKKQIRRVLGNDVKLYDGGRGTARELRRVLAKRGVLRMPEEGPGGVVFRSSIDTPEEMKLYKTFYHMDLN</sequence>
<evidence type="ECO:0000313" key="8">
    <source>
        <dbReference type="EMBL" id="MQM73644.1"/>
    </source>
</evidence>
<dbReference type="InterPro" id="IPR004391">
    <property type="entry name" value="Glu_race"/>
</dbReference>
<dbReference type="Proteomes" id="UP000473648">
    <property type="component" value="Unassembled WGS sequence"/>
</dbReference>
<dbReference type="PANTHER" id="PTHR21198">
    <property type="entry name" value="GLUTAMATE RACEMASE"/>
    <property type="match status" value="1"/>
</dbReference>
<dbReference type="InterPro" id="IPR001920">
    <property type="entry name" value="Asp/Glu_race"/>
</dbReference>
<feature type="active site" description="Proton donor/acceptor" evidence="7">
    <location>
        <position position="185"/>
    </location>
</feature>
<dbReference type="PANTHER" id="PTHR21198:SF3">
    <property type="entry name" value="GLUTAMATE RACEMASE"/>
    <property type="match status" value="1"/>
</dbReference>
<feature type="active site" description="Proton donor/acceptor" evidence="7">
    <location>
        <position position="76"/>
    </location>
</feature>
<evidence type="ECO:0000256" key="1">
    <source>
        <dbReference type="ARBA" id="ARBA00001602"/>
    </source>
</evidence>
<comment type="function">
    <text evidence="7">Provides the (R)-glutamate required for cell wall biosynthesis.</text>
</comment>
<keyword evidence="6 7" id="KW-0961">Cell wall biogenesis/degradation</keyword>
<dbReference type="HAMAP" id="MF_00258">
    <property type="entry name" value="Glu_racemase"/>
    <property type="match status" value="1"/>
</dbReference>
<dbReference type="AlphaFoldDB" id="A0A6L5GTS0"/>
<keyword evidence="4 7" id="KW-0573">Peptidoglycan synthesis</keyword>